<dbReference type="Pfam" id="PF13358">
    <property type="entry name" value="DDE_3"/>
    <property type="match status" value="1"/>
</dbReference>
<dbReference type="RefSeq" id="WP_379851423.1">
    <property type="nucleotide sequence ID" value="NZ_JBHSMA010000024.1"/>
</dbReference>
<name>A0ABW0ILG9_9BACT</name>
<dbReference type="EMBL" id="JBHSMA010000024">
    <property type="protein sequence ID" value="MFC5413163.1"/>
    <property type="molecule type" value="Genomic_DNA"/>
</dbReference>
<evidence type="ECO:0000313" key="2">
    <source>
        <dbReference type="EMBL" id="MFC5413163.1"/>
    </source>
</evidence>
<comment type="caution">
    <text evidence="2">The sequence shown here is derived from an EMBL/GenBank/DDBJ whole genome shotgun (WGS) entry which is preliminary data.</text>
</comment>
<keyword evidence="3" id="KW-1185">Reference proteome</keyword>
<evidence type="ECO:0000259" key="1">
    <source>
        <dbReference type="Pfam" id="PF13358"/>
    </source>
</evidence>
<proteinExistence type="predicted"/>
<reference evidence="3" key="1">
    <citation type="journal article" date="2019" name="Int. J. Syst. Evol. Microbiol.">
        <title>The Global Catalogue of Microorganisms (GCM) 10K type strain sequencing project: providing services to taxonomists for standard genome sequencing and annotation.</title>
        <authorList>
            <consortium name="The Broad Institute Genomics Platform"/>
            <consortium name="The Broad Institute Genome Sequencing Center for Infectious Disease"/>
            <person name="Wu L."/>
            <person name="Ma J."/>
        </authorList>
    </citation>
    <scope>NUCLEOTIDE SEQUENCE [LARGE SCALE GENOMIC DNA]</scope>
    <source>
        <strain evidence="3">CCUG 55250</strain>
    </source>
</reference>
<sequence>MYAAWARSGPLPMQSGQLQREDSVYQRNGTACLLVAFEPLTGKRLVEVSATRTKADYCRFMQTLVAAYPQAQTSRLVQDNLNTHTASAFYESWAAADARQVAARLEMHYTPKKASWLNRVELELSAIARQCLHQRIADIETLQMHVDQCVKERNEARVTVNWQFTNAQAREKLRRHYQKVCLAN</sequence>
<evidence type="ECO:0000313" key="3">
    <source>
        <dbReference type="Proteomes" id="UP001596106"/>
    </source>
</evidence>
<feature type="domain" description="Tc1-like transposase DDE" evidence="1">
    <location>
        <begin position="10"/>
        <end position="143"/>
    </location>
</feature>
<dbReference type="InterPro" id="IPR036397">
    <property type="entry name" value="RNaseH_sf"/>
</dbReference>
<dbReference type="NCBIfam" id="NF033545">
    <property type="entry name" value="transpos_IS630"/>
    <property type="match status" value="1"/>
</dbReference>
<dbReference type="Proteomes" id="UP001596106">
    <property type="component" value="Unassembled WGS sequence"/>
</dbReference>
<protein>
    <submittedName>
        <fullName evidence="2">IS630 family transposase</fullName>
    </submittedName>
</protein>
<dbReference type="InterPro" id="IPR047655">
    <property type="entry name" value="Transpos_IS630-like"/>
</dbReference>
<dbReference type="Gene3D" id="3.30.420.10">
    <property type="entry name" value="Ribonuclease H-like superfamily/Ribonuclease H"/>
    <property type="match status" value="1"/>
</dbReference>
<organism evidence="2 3">
    <name type="scientific">Larkinella bovis</name>
    <dbReference type="NCBI Taxonomy" id="683041"/>
    <lineage>
        <taxon>Bacteria</taxon>
        <taxon>Pseudomonadati</taxon>
        <taxon>Bacteroidota</taxon>
        <taxon>Cytophagia</taxon>
        <taxon>Cytophagales</taxon>
        <taxon>Spirosomataceae</taxon>
        <taxon>Larkinella</taxon>
    </lineage>
</organism>
<gene>
    <name evidence="2" type="ORF">ACFPMF_27830</name>
</gene>
<dbReference type="InterPro" id="IPR038717">
    <property type="entry name" value="Tc1-like_DDE_dom"/>
</dbReference>
<accession>A0ABW0ILG9</accession>